<dbReference type="RefSeq" id="WP_094548474.1">
    <property type="nucleotide sequence ID" value="NZ_MQWB01000001.1"/>
</dbReference>
<evidence type="ECO:0000256" key="1">
    <source>
        <dbReference type="SAM" id="MobiDB-lite"/>
    </source>
</evidence>
<feature type="compositionally biased region" description="Acidic residues" evidence="1">
    <location>
        <begin position="108"/>
        <end position="125"/>
    </location>
</feature>
<proteinExistence type="predicted"/>
<dbReference type="InParanoid" id="A0A259U0D0"/>
<organism evidence="2 3">
    <name type="scientific">Rubricoccus marinus</name>
    <dbReference type="NCBI Taxonomy" id="716817"/>
    <lineage>
        <taxon>Bacteria</taxon>
        <taxon>Pseudomonadati</taxon>
        <taxon>Rhodothermota</taxon>
        <taxon>Rhodothermia</taxon>
        <taxon>Rhodothermales</taxon>
        <taxon>Rubricoccaceae</taxon>
        <taxon>Rubricoccus</taxon>
    </lineage>
</organism>
<dbReference type="AlphaFoldDB" id="A0A259U0D0"/>
<gene>
    <name evidence="2" type="ORF">BSZ36_10015</name>
</gene>
<sequence length="125" mass="13411">MSDAARYEGWVSAFSCSTDFEADLVRDRLDEAGVSAIVLTQRDHSFNLNVGDLSPVHVMVPPSHADKAAEVLGENPLTDAELEEAAMSADVMAPDAHDPTSEARLDSGIEEISLDVPDEDPAEDE</sequence>
<keyword evidence="3" id="KW-1185">Reference proteome</keyword>
<comment type="caution">
    <text evidence="2">The sequence shown here is derived from an EMBL/GenBank/DDBJ whole genome shotgun (WGS) entry which is preliminary data.</text>
</comment>
<evidence type="ECO:0008006" key="4">
    <source>
        <dbReference type="Google" id="ProtNLM"/>
    </source>
</evidence>
<name>A0A259U0D0_9BACT</name>
<dbReference type="InterPro" id="IPR011322">
    <property type="entry name" value="N-reg_PII-like_a/b"/>
</dbReference>
<accession>A0A259U0D0</accession>
<dbReference type="Proteomes" id="UP000216446">
    <property type="component" value="Unassembled WGS sequence"/>
</dbReference>
<dbReference type="SUPFAM" id="SSF54913">
    <property type="entry name" value="GlnB-like"/>
    <property type="match status" value="1"/>
</dbReference>
<dbReference type="EMBL" id="MQWB01000001">
    <property type="protein sequence ID" value="OZC03284.1"/>
    <property type="molecule type" value="Genomic_DNA"/>
</dbReference>
<feature type="compositionally biased region" description="Basic and acidic residues" evidence="1">
    <location>
        <begin position="95"/>
        <end position="107"/>
    </location>
</feature>
<dbReference type="OrthoDB" id="1467917at2"/>
<protein>
    <recommendedName>
        <fullName evidence="4">DUF2007 domain-containing protein</fullName>
    </recommendedName>
</protein>
<evidence type="ECO:0000313" key="3">
    <source>
        <dbReference type="Proteomes" id="UP000216446"/>
    </source>
</evidence>
<evidence type="ECO:0000313" key="2">
    <source>
        <dbReference type="EMBL" id="OZC03284.1"/>
    </source>
</evidence>
<feature type="region of interest" description="Disordered" evidence="1">
    <location>
        <begin position="91"/>
        <end position="125"/>
    </location>
</feature>
<reference evidence="2 3" key="1">
    <citation type="submission" date="2016-11" db="EMBL/GenBank/DDBJ databases">
        <title>Study of marine rhodopsin-containing bacteria.</title>
        <authorList>
            <person name="Yoshizawa S."/>
            <person name="Kumagai Y."/>
            <person name="Kogure K."/>
        </authorList>
    </citation>
    <scope>NUCLEOTIDE SEQUENCE [LARGE SCALE GENOMIC DNA]</scope>
    <source>
        <strain evidence="2 3">SG-29</strain>
    </source>
</reference>